<dbReference type="Gene3D" id="3.30.1390.10">
    <property type="match status" value="1"/>
</dbReference>
<dbReference type="GO" id="GO:0008233">
    <property type="term" value="F:peptidase activity"/>
    <property type="evidence" value="ECO:0007669"/>
    <property type="project" value="UniProtKB-KW"/>
</dbReference>
<feature type="region of interest" description="Disordered" evidence="2">
    <location>
        <begin position="1"/>
        <end position="33"/>
    </location>
</feature>
<comment type="subunit">
    <text evidence="1">Binds to the N-terminal domain of the chaperone ClpA.</text>
</comment>
<keyword evidence="4" id="KW-0645">Protease</keyword>
<dbReference type="PANTHER" id="PTHR33473:SF19">
    <property type="entry name" value="ATP-DEPENDENT CLP PROTEASE ADAPTER PROTEIN CLPS"/>
    <property type="match status" value="1"/>
</dbReference>
<gene>
    <name evidence="1 4" type="primary">clpS</name>
    <name evidence="4" type="ORF">Thiowin_01733</name>
</gene>
<evidence type="ECO:0000313" key="5">
    <source>
        <dbReference type="Proteomes" id="UP001432180"/>
    </source>
</evidence>
<comment type="similarity">
    <text evidence="1">Belongs to the ClpS family.</text>
</comment>
<dbReference type="InterPro" id="IPR014719">
    <property type="entry name" value="Ribosomal_bL12_C/ClpS-like"/>
</dbReference>
<dbReference type="SUPFAM" id="SSF54736">
    <property type="entry name" value="ClpS-like"/>
    <property type="match status" value="1"/>
</dbReference>
<evidence type="ECO:0000313" key="4">
    <source>
        <dbReference type="EMBL" id="WPL16759.1"/>
    </source>
</evidence>
<dbReference type="InterPro" id="IPR003769">
    <property type="entry name" value="ClpS_core"/>
</dbReference>
<keyword evidence="4" id="KW-0378">Hydrolase</keyword>
<dbReference type="Pfam" id="PF02617">
    <property type="entry name" value="ClpS"/>
    <property type="match status" value="1"/>
</dbReference>
<comment type="function">
    <text evidence="1">Involved in the modulation of the specificity of the ClpAP-mediated ATP-dependent protein degradation.</text>
</comment>
<dbReference type="Proteomes" id="UP001432180">
    <property type="component" value="Chromosome"/>
</dbReference>
<dbReference type="EMBL" id="CP121472">
    <property type="protein sequence ID" value="WPL16759.1"/>
    <property type="molecule type" value="Genomic_DNA"/>
</dbReference>
<dbReference type="NCBIfam" id="NF000672">
    <property type="entry name" value="PRK00033.1-5"/>
    <property type="match status" value="1"/>
</dbReference>
<dbReference type="NCBIfam" id="NF000669">
    <property type="entry name" value="PRK00033.1-2"/>
    <property type="match status" value="1"/>
</dbReference>
<dbReference type="HAMAP" id="MF_00302">
    <property type="entry name" value="ClpS"/>
    <property type="match status" value="1"/>
</dbReference>
<dbReference type="PANTHER" id="PTHR33473">
    <property type="entry name" value="ATP-DEPENDENT CLP PROTEASE ADAPTER PROTEIN CLPS1, CHLOROPLASTIC"/>
    <property type="match status" value="1"/>
</dbReference>
<sequence length="117" mass="13164">MTGMSDWHPKEQDSGEDPHDGAGLTVQESKPKLKQPPRYKVLLLNDDFTPMEFVVYVLEAIFGMSREKATQIMLHVHTRGVGVCGVFTRDIAETKVAQVKEHARANQHPLMCTMEEA</sequence>
<evidence type="ECO:0000256" key="1">
    <source>
        <dbReference type="HAMAP-Rule" id="MF_00302"/>
    </source>
</evidence>
<protein>
    <recommendedName>
        <fullName evidence="1">ATP-dependent Clp protease adapter protein ClpS</fullName>
    </recommendedName>
</protein>
<evidence type="ECO:0000259" key="3">
    <source>
        <dbReference type="Pfam" id="PF02617"/>
    </source>
</evidence>
<name>A0ABZ0S8D1_9GAMM</name>
<proteinExistence type="inferred from homology"/>
<reference evidence="4 5" key="1">
    <citation type="journal article" date="2023" name="Microorganisms">
        <title>Thiorhodovibrio frisius and Trv. litoralis spp. nov., Two Novel Members from a Clade of Fastidious Purple Sulfur Bacteria That Exhibit Unique Red-Shifted Light-Harvesting Capabilities.</title>
        <authorList>
            <person name="Methner A."/>
            <person name="Kuzyk S.B."/>
            <person name="Petersen J."/>
            <person name="Bauer S."/>
            <person name="Brinkmann H."/>
            <person name="Sichau K."/>
            <person name="Wanner G."/>
            <person name="Wolf J."/>
            <person name="Neumann-Schaal M."/>
            <person name="Henke P."/>
            <person name="Tank M."/>
            <person name="Sproer C."/>
            <person name="Bunk B."/>
            <person name="Overmann J."/>
        </authorList>
    </citation>
    <scope>NUCLEOTIDE SEQUENCE [LARGE SCALE GENOMIC DNA]</scope>
    <source>
        <strain evidence="4 5">DSM 6702</strain>
    </source>
</reference>
<feature type="compositionally biased region" description="Basic and acidic residues" evidence="2">
    <location>
        <begin position="7"/>
        <end position="20"/>
    </location>
</feature>
<dbReference type="InterPro" id="IPR022935">
    <property type="entry name" value="ClpS"/>
</dbReference>
<accession>A0ABZ0S8D1</accession>
<evidence type="ECO:0000256" key="2">
    <source>
        <dbReference type="SAM" id="MobiDB-lite"/>
    </source>
</evidence>
<dbReference type="GO" id="GO:0006508">
    <property type="term" value="P:proteolysis"/>
    <property type="evidence" value="ECO:0007669"/>
    <property type="project" value="UniProtKB-KW"/>
</dbReference>
<organism evidence="4 5">
    <name type="scientific">Thiorhodovibrio winogradskyi</name>
    <dbReference type="NCBI Taxonomy" id="77007"/>
    <lineage>
        <taxon>Bacteria</taxon>
        <taxon>Pseudomonadati</taxon>
        <taxon>Pseudomonadota</taxon>
        <taxon>Gammaproteobacteria</taxon>
        <taxon>Chromatiales</taxon>
        <taxon>Chromatiaceae</taxon>
        <taxon>Thiorhodovibrio</taxon>
    </lineage>
</organism>
<feature type="domain" description="Adaptor protein ClpS core" evidence="3">
    <location>
        <begin position="34"/>
        <end position="113"/>
    </location>
</feature>
<keyword evidence="5" id="KW-1185">Reference proteome</keyword>